<sequence>MRSPPLPTKAISYKAVTVCPAPISPASTLSLLKSSRFNMRFSYPIKRYSATVAGLNSI</sequence>
<protein>
    <submittedName>
        <fullName evidence="1">Uncharacterized protein</fullName>
    </submittedName>
</protein>
<dbReference type="EMBL" id="LUTY01000510">
    <property type="protein sequence ID" value="OAD23169.1"/>
    <property type="molecule type" value="Genomic_DNA"/>
</dbReference>
<name>A0A176S5N7_9GAMM</name>
<comment type="caution">
    <text evidence="1">The sequence shown here is derived from an EMBL/GenBank/DDBJ whole genome shotgun (WGS) entry which is preliminary data.</text>
</comment>
<dbReference type="AlphaFoldDB" id="A0A176S5N7"/>
<gene>
    <name evidence="1" type="ORF">THIOM_001003</name>
</gene>
<dbReference type="Proteomes" id="UP000076962">
    <property type="component" value="Unassembled WGS sequence"/>
</dbReference>
<reference evidence="1 2" key="1">
    <citation type="submission" date="2016-05" db="EMBL/GenBank/DDBJ databases">
        <title>Single-cell genome of chain-forming Candidatus Thiomargarita nelsonii and comparison to other large sulfur-oxidizing bacteria.</title>
        <authorList>
            <person name="Winkel M."/>
            <person name="Salman V."/>
            <person name="Woyke T."/>
            <person name="Schulz-Vogt H."/>
            <person name="Richter M."/>
            <person name="Flood B."/>
            <person name="Bailey J."/>
            <person name="Amann R."/>
            <person name="Mussmann M."/>
        </authorList>
    </citation>
    <scope>NUCLEOTIDE SEQUENCE [LARGE SCALE GENOMIC DNA]</scope>
    <source>
        <strain evidence="1 2">THI036</strain>
    </source>
</reference>
<organism evidence="1 2">
    <name type="scientific">Candidatus Thiomargarita nelsonii</name>
    <dbReference type="NCBI Taxonomy" id="1003181"/>
    <lineage>
        <taxon>Bacteria</taxon>
        <taxon>Pseudomonadati</taxon>
        <taxon>Pseudomonadota</taxon>
        <taxon>Gammaproteobacteria</taxon>
        <taxon>Thiotrichales</taxon>
        <taxon>Thiotrichaceae</taxon>
        <taxon>Thiomargarita</taxon>
    </lineage>
</organism>
<proteinExistence type="predicted"/>
<keyword evidence="2" id="KW-1185">Reference proteome</keyword>
<evidence type="ECO:0000313" key="2">
    <source>
        <dbReference type="Proteomes" id="UP000076962"/>
    </source>
</evidence>
<accession>A0A176S5N7</accession>
<evidence type="ECO:0000313" key="1">
    <source>
        <dbReference type="EMBL" id="OAD23169.1"/>
    </source>
</evidence>